<accession>A0ABQ9VKD8</accession>
<dbReference type="Proteomes" id="UP001266305">
    <property type="component" value="Unassembled WGS sequence"/>
</dbReference>
<keyword evidence="3" id="KW-0687">Ribonucleoprotein</keyword>
<evidence type="ECO:0000313" key="5">
    <source>
        <dbReference type="EMBL" id="KAK2109043.1"/>
    </source>
</evidence>
<comment type="similarity">
    <text evidence="1">Belongs to the universal ribosomal protein uS2 family.</text>
</comment>
<dbReference type="Gene3D" id="3.40.50.10490">
    <property type="entry name" value="Glucose-6-phosphate isomerase like protein, domain 1"/>
    <property type="match status" value="1"/>
</dbReference>
<evidence type="ECO:0000256" key="2">
    <source>
        <dbReference type="ARBA" id="ARBA00022980"/>
    </source>
</evidence>
<sequence>MLPLKTDISVISSRNTGQRAVPKFAAASGATPIAGCFTLGMFTNQILAPFQEPQLLVVDNPRADHQPLTEASFVNLPNLCYTDSPLCYVNIAIPLNKGAQSVGLMSYMVAQKILHMCGTISHEHLWEVMPDLYF</sequence>
<dbReference type="PROSITE" id="PS00963">
    <property type="entry name" value="RIBOSOMAL_S2_2"/>
    <property type="match status" value="1"/>
</dbReference>
<dbReference type="InterPro" id="IPR005707">
    <property type="entry name" value="Ribosomal_uS2_euk/arc"/>
</dbReference>
<name>A0ABQ9VKD8_SAGOE</name>
<reference evidence="5 6" key="1">
    <citation type="submission" date="2023-05" db="EMBL/GenBank/DDBJ databases">
        <title>B98-5 Cell Line De Novo Hybrid Assembly: An Optical Mapping Approach.</title>
        <authorList>
            <person name="Kananen K."/>
            <person name="Auerbach J.A."/>
            <person name="Kautto E."/>
            <person name="Blachly J.S."/>
        </authorList>
    </citation>
    <scope>NUCLEOTIDE SEQUENCE [LARGE SCALE GENOMIC DNA]</scope>
    <source>
        <strain evidence="5">B95-8</strain>
        <tissue evidence="5">Cell line</tissue>
    </source>
</reference>
<gene>
    <name evidence="5" type="ORF">P7K49_014208</name>
</gene>
<dbReference type="InterPro" id="IPR018130">
    <property type="entry name" value="Ribosomal_uS2_CS"/>
</dbReference>
<evidence type="ECO:0000256" key="4">
    <source>
        <dbReference type="ARBA" id="ARBA00035401"/>
    </source>
</evidence>
<proteinExistence type="inferred from homology"/>
<evidence type="ECO:0000256" key="3">
    <source>
        <dbReference type="ARBA" id="ARBA00023274"/>
    </source>
</evidence>
<dbReference type="EMBL" id="JASSZA010000006">
    <property type="protein sequence ID" value="KAK2109043.1"/>
    <property type="molecule type" value="Genomic_DNA"/>
</dbReference>
<dbReference type="InterPro" id="IPR023591">
    <property type="entry name" value="Ribosomal_uS2_flav_dom_sf"/>
</dbReference>
<keyword evidence="2" id="KW-0689">Ribosomal protein</keyword>
<protein>
    <recommendedName>
        <fullName evidence="4">40S ribosomal protein SA</fullName>
    </recommendedName>
</protein>
<keyword evidence="6" id="KW-1185">Reference proteome</keyword>
<dbReference type="PRINTS" id="PR00395">
    <property type="entry name" value="RIBOSOMALS2"/>
</dbReference>
<organism evidence="5 6">
    <name type="scientific">Saguinus oedipus</name>
    <name type="common">Cotton-top tamarin</name>
    <name type="synonym">Oedipomidas oedipus</name>
    <dbReference type="NCBI Taxonomy" id="9490"/>
    <lineage>
        <taxon>Eukaryota</taxon>
        <taxon>Metazoa</taxon>
        <taxon>Chordata</taxon>
        <taxon>Craniata</taxon>
        <taxon>Vertebrata</taxon>
        <taxon>Euteleostomi</taxon>
        <taxon>Mammalia</taxon>
        <taxon>Eutheria</taxon>
        <taxon>Euarchontoglires</taxon>
        <taxon>Primates</taxon>
        <taxon>Haplorrhini</taxon>
        <taxon>Platyrrhini</taxon>
        <taxon>Cebidae</taxon>
        <taxon>Callitrichinae</taxon>
        <taxon>Saguinus</taxon>
    </lineage>
</organism>
<dbReference type="SUPFAM" id="SSF52313">
    <property type="entry name" value="Ribosomal protein S2"/>
    <property type="match status" value="1"/>
</dbReference>
<dbReference type="PANTHER" id="PTHR11489">
    <property type="entry name" value="40S RIBOSOMAL PROTEIN SA"/>
    <property type="match status" value="1"/>
</dbReference>
<evidence type="ECO:0000256" key="1">
    <source>
        <dbReference type="ARBA" id="ARBA00006242"/>
    </source>
</evidence>
<comment type="caution">
    <text evidence="5">The sequence shown here is derived from an EMBL/GenBank/DDBJ whole genome shotgun (WGS) entry which is preliminary data.</text>
</comment>
<evidence type="ECO:0000313" key="6">
    <source>
        <dbReference type="Proteomes" id="UP001266305"/>
    </source>
</evidence>
<dbReference type="InterPro" id="IPR001865">
    <property type="entry name" value="Ribosomal_uS2"/>
</dbReference>